<protein>
    <submittedName>
        <fullName evidence="1">Uncharacterized protein</fullName>
    </submittedName>
</protein>
<accession>V5XIF1</accession>
<evidence type="ECO:0000313" key="2">
    <source>
        <dbReference type="Proteomes" id="UP000018763"/>
    </source>
</evidence>
<name>V5XIF1_MYCNE</name>
<dbReference type="Proteomes" id="UP000018763">
    <property type="component" value="Chromosome"/>
</dbReference>
<reference evidence="1 2" key="1">
    <citation type="journal article" date="2014" name="Genome Announc.">
        <title>Complete Genome Sequence of Sterol-Transforming Mycobacterium neoaurum Strain VKM Ac-1815D.</title>
        <authorList>
            <person name="Shtratnikova V.Y."/>
            <person name="Bragin E.Y."/>
            <person name="Dovbnya D.V."/>
            <person name="Pekov Y.A."/>
            <person name="Schelkunov M.I."/>
            <person name="Strizhov N."/>
            <person name="Ivashina T.V."/>
            <person name="Ashapkin V.V."/>
            <person name="Donova M.V."/>
        </authorList>
    </citation>
    <scope>NUCLEOTIDE SEQUENCE [LARGE SCALE GENOMIC DNA]</scope>
    <source>
        <strain evidence="1 2">VKM Ac-1815D</strain>
    </source>
</reference>
<sequence length="42" mass="4197">MRSEHSSADSSINRCADAGYSDLVALKPAVESADSASVAVGA</sequence>
<proteinExistence type="predicted"/>
<evidence type="ECO:0000313" key="1">
    <source>
        <dbReference type="EMBL" id="AHC27802.1"/>
    </source>
</evidence>
<gene>
    <name evidence="1" type="ORF">D174_03245</name>
</gene>
<keyword evidence="2" id="KW-1185">Reference proteome</keyword>
<organism evidence="1 2">
    <name type="scientific">Mycolicibacterium neoaurum VKM Ac-1815D</name>
    <dbReference type="NCBI Taxonomy" id="700508"/>
    <lineage>
        <taxon>Bacteria</taxon>
        <taxon>Bacillati</taxon>
        <taxon>Actinomycetota</taxon>
        <taxon>Actinomycetes</taxon>
        <taxon>Mycobacteriales</taxon>
        <taxon>Mycobacteriaceae</taxon>
        <taxon>Mycolicibacterium</taxon>
    </lineage>
</organism>
<dbReference type="EMBL" id="CP006936">
    <property type="protein sequence ID" value="AHC27802.1"/>
    <property type="molecule type" value="Genomic_DNA"/>
</dbReference>
<dbReference type="AlphaFoldDB" id="V5XIF1"/>